<evidence type="ECO:0000313" key="2">
    <source>
        <dbReference type="Proteomes" id="UP000735302"/>
    </source>
</evidence>
<protein>
    <submittedName>
        <fullName evidence="1">Craniofacial development protein 2-like</fullName>
    </submittedName>
</protein>
<evidence type="ECO:0000313" key="1">
    <source>
        <dbReference type="EMBL" id="GFN93219.1"/>
    </source>
</evidence>
<sequence>MILPLQVLGIKNHPRRQWTWKSPGDRSRNKIDYILIQKRFRNAIKASKSPPGVDCDSDQIPVMCLQLSLNRHASTATVQRVPCSSLTCEESSTNQTGGTITKMSVFKHQQSGAITFDKPGQGNLMASLTLEQLLTTRECDGVKIKGSLQAGRASLHLELFTEEDCNADYTCEVRLLEC</sequence>
<accession>A0AAV3ZF57</accession>
<dbReference type="Proteomes" id="UP000735302">
    <property type="component" value="Unassembled WGS sequence"/>
</dbReference>
<dbReference type="Gene3D" id="3.60.10.10">
    <property type="entry name" value="Endonuclease/exonuclease/phosphatase"/>
    <property type="match status" value="1"/>
</dbReference>
<name>A0AAV3ZF57_9GAST</name>
<dbReference type="EMBL" id="BLXT01002317">
    <property type="protein sequence ID" value="GFN93219.1"/>
    <property type="molecule type" value="Genomic_DNA"/>
</dbReference>
<dbReference type="InterPro" id="IPR036691">
    <property type="entry name" value="Endo/exonu/phosph_ase_sf"/>
</dbReference>
<organism evidence="1 2">
    <name type="scientific">Plakobranchus ocellatus</name>
    <dbReference type="NCBI Taxonomy" id="259542"/>
    <lineage>
        <taxon>Eukaryota</taxon>
        <taxon>Metazoa</taxon>
        <taxon>Spiralia</taxon>
        <taxon>Lophotrochozoa</taxon>
        <taxon>Mollusca</taxon>
        <taxon>Gastropoda</taxon>
        <taxon>Heterobranchia</taxon>
        <taxon>Euthyneura</taxon>
        <taxon>Panpulmonata</taxon>
        <taxon>Sacoglossa</taxon>
        <taxon>Placobranchoidea</taxon>
        <taxon>Plakobranchidae</taxon>
        <taxon>Plakobranchus</taxon>
    </lineage>
</organism>
<reference evidence="1 2" key="1">
    <citation type="journal article" date="2021" name="Elife">
        <title>Chloroplast acquisition without the gene transfer in kleptoplastic sea slugs, Plakobranchus ocellatus.</title>
        <authorList>
            <person name="Maeda T."/>
            <person name="Takahashi S."/>
            <person name="Yoshida T."/>
            <person name="Shimamura S."/>
            <person name="Takaki Y."/>
            <person name="Nagai Y."/>
            <person name="Toyoda A."/>
            <person name="Suzuki Y."/>
            <person name="Arimoto A."/>
            <person name="Ishii H."/>
            <person name="Satoh N."/>
            <person name="Nishiyama T."/>
            <person name="Hasebe M."/>
            <person name="Maruyama T."/>
            <person name="Minagawa J."/>
            <person name="Obokata J."/>
            <person name="Shigenobu S."/>
        </authorList>
    </citation>
    <scope>NUCLEOTIDE SEQUENCE [LARGE SCALE GENOMIC DNA]</scope>
</reference>
<proteinExistence type="predicted"/>
<keyword evidence="2" id="KW-1185">Reference proteome</keyword>
<dbReference type="AlphaFoldDB" id="A0AAV3ZF57"/>
<gene>
    <name evidence="1" type="ORF">PoB_001972500</name>
</gene>
<comment type="caution">
    <text evidence="1">The sequence shown here is derived from an EMBL/GenBank/DDBJ whole genome shotgun (WGS) entry which is preliminary data.</text>
</comment>